<feature type="domain" description="Core-binding (CB)" evidence="6">
    <location>
        <begin position="59"/>
        <end position="138"/>
    </location>
</feature>
<dbReference type="GO" id="GO:0006310">
    <property type="term" value="P:DNA recombination"/>
    <property type="evidence" value="ECO:0007669"/>
    <property type="project" value="UniProtKB-KW"/>
</dbReference>
<dbReference type="PROSITE" id="PS51898">
    <property type="entry name" value="TYR_RECOMBINASE"/>
    <property type="match status" value="1"/>
</dbReference>
<keyword evidence="3" id="KW-0233">DNA recombination</keyword>
<dbReference type="RefSeq" id="WP_074854441.1">
    <property type="nucleotide sequence ID" value="NZ_FNOX01000003.1"/>
</dbReference>
<dbReference type="Proteomes" id="UP000182902">
    <property type="component" value="Unassembled WGS sequence"/>
</dbReference>
<keyword evidence="2 4" id="KW-0238">DNA-binding</keyword>
<evidence type="ECO:0000256" key="4">
    <source>
        <dbReference type="PROSITE-ProRule" id="PRU01248"/>
    </source>
</evidence>
<dbReference type="PANTHER" id="PTHR30349:SF94">
    <property type="entry name" value="INTEGRASE_RECOMBINASE HI_1414-RELATED"/>
    <property type="match status" value="1"/>
</dbReference>
<dbReference type="Pfam" id="PF00589">
    <property type="entry name" value="Phage_integrase"/>
    <property type="match status" value="1"/>
</dbReference>
<reference evidence="7 8" key="1">
    <citation type="submission" date="2016-10" db="EMBL/GenBank/DDBJ databases">
        <authorList>
            <person name="de Groot N.N."/>
        </authorList>
    </citation>
    <scope>NUCLEOTIDE SEQUENCE [LARGE SCALE GENOMIC DNA]</scope>
    <source>
        <strain evidence="7 8">ICMP 14252</strain>
    </source>
</reference>
<dbReference type="PROSITE" id="PS51900">
    <property type="entry name" value="CB"/>
    <property type="match status" value="1"/>
</dbReference>
<feature type="domain" description="Tyr recombinase" evidence="5">
    <location>
        <begin position="168"/>
        <end position="344"/>
    </location>
</feature>
<evidence type="ECO:0000313" key="8">
    <source>
        <dbReference type="Proteomes" id="UP000182902"/>
    </source>
</evidence>
<evidence type="ECO:0000259" key="5">
    <source>
        <dbReference type="PROSITE" id="PS51898"/>
    </source>
</evidence>
<dbReference type="InterPro" id="IPR050090">
    <property type="entry name" value="Tyrosine_recombinase_XerCD"/>
</dbReference>
<evidence type="ECO:0000313" key="7">
    <source>
        <dbReference type="EMBL" id="SDY29558.1"/>
    </source>
</evidence>
<dbReference type="GO" id="GO:0015074">
    <property type="term" value="P:DNA integration"/>
    <property type="evidence" value="ECO:0007669"/>
    <property type="project" value="UniProtKB-KW"/>
</dbReference>
<dbReference type="InterPro" id="IPR011010">
    <property type="entry name" value="DNA_brk_join_enz"/>
</dbReference>
<dbReference type="AlphaFoldDB" id="A0A1H3IR16"/>
<dbReference type="EMBL" id="FNOX01000003">
    <property type="protein sequence ID" value="SDY29558.1"/>
    <property type="molecule type" value="Genomic_DNA"/>
</dbReference>
<dbReference type="InterPro" id="IPR002104">
    <property type="entry name" value="Integrase_catalytic"/>
</dbReference>
<dbReference type="GO" id="GO:0003677">
    <property type="term" value="F:DNA binding"/>
    <property type="evidence" value="ECO:0007669"/>
    <property type="project" value="UniProtKB-UniRule"/>
</dbReference>
<dbReference type="SUPFAM" id="SSF56349">
    <property type="entry name" value="DNA breaking-rejoining enzymes"/>
    <property type="match status" value="1"/>
</dbReference>
<sequence length="363" mass="41321">MATFTKLPSGKVRAQVRIGGFYRAQTFDLEKNARKWAKEIEQQLKLSTNGDYIDPPKNANFEDLVSVYEEHVGGVKAFGKNKKAVLKSLKAKIGHVKLRALSEAVVRDFVDRRVKEGAGGVTIAVDLAYLRAVLSWARYVRNLNLDPDITLDVRRSLARRGLKVRSNERTRVASPSELSKLCEHYQKMKRNTIDMIAVIEFAVLTSLRQEEICMLRIEDIDLDRRVMLVRDRKHPTEKLGNHGEVPVLDDFVEPITKAMGGRKTGRLFPYAPRSVSASFTRACQALGIDDLRFHDLRHTAATDLFTRELDIEAVSLFTGHKDWKMLRRYTHIKAESVHLVERRKALRRAGEDQSQSSPDMTPV</sequence>
<dbReference type="Gene3D" id="1.10.443.10">
    <property type="entry name" value="Intergrase catalytic core"/>
    <property type="match status" value="1"/>
</dbReference>
<gene>
    <name evidence="7" type="ORF">SAMN05216247_103322</name>
</gene>
<dbReference type="CDD" id="cd00796">
    <property type="entry name" value="INT_Rci_Hp1_C"/>
    <property type="match status" value="1"/>
</dbReference>
<evidence type="ECO:0000259" key="6">
    <source>
        <dbReference type="PROSITE" id="PS51900"/>
    </source>
</evidence>
<dbReference type="InterPro" id="IPR013762">
    <property type="entry name" value="Integrase-like_cat_sf"/>
</dbReference>
<name>A0A1H3IR16_9PSED</name>
<evidence type="ECO:0000256" key="1">
    <source>
        <dbReference type="ARBA" id="ARBA00022908"/>
    </source>
</evidence>
<protein>
    <submittedName>
        <fullName evidence="7">Site-specific recombinase XerD</fullName>
    </submittedName>
</protein>
<dbReference type="PANTHER" id="PTHR30349">
    <property type="entry name" value="PHAGE INTEGRASE-RELATED"/>
    <property type="match status" value="1"/>
</dbReference>
<proteinExistence type="predicted"/>
<accession>A0A1H3IR16</accession>
<dbReference type="InterPro" id="IPR044068">
    <property type="entry name" value="CB"/>
</dbReference>
<evidence type="ECO:0000256" key="2">
    <source>
        <dbReference type="ARBA" id="ARBA00023125"/>
    </source>
</evidence>
<organism evidence="7 8">
    <name type="scientific">Pseudomonas salomonii</name>
    <dbReference type="NCBI Taxonomy" id="191391"/>
    <lineage>
        <taxon>Bacteria</taxon>
        <taxon>Pseudomonadati</taxon>
        <taxon>Pseudomonadota</taxon>
        <taxon>Gammaproteobacteria</taxon>
        <taxon>Pseudomonadales</taxon>
        <taxon>Pseudomonadaceae</taxon>
        <taxon>Pseudomonas</taxon>
    </lineage>
</organism>
<evidence type="ECO:0000256" key="3">
    <source>
        <dbReference type="ARBA" id="ARBA00023172"/>
    </source>
</evidence>
<keyword evidence="1" id="KW-0229">DNA integration</keyword>